<dbReference type="Proteomes" id="UP000007151">
    <property type="component" value="Unassembled WGS sequence"/>
</dbReference>
<keyword evidence="2" id="KW-1185">Reference proteome</keyword>
<evidence type="ECO:0000313" key="1">
    <source>
        <dbReference type="EMBL" id="OWR52519.1"/>
    </source>
</evidence>
<dbReference type="EMBL" id="AGBW02008806">
    <property type="protein sequence ID" value="OWR52519.1"/>
    <property type="molecule type" value="Genomic_DNA"/>
</dbReference>
<dbReference type="AlphaFoldDB" id="A0A212FFL2"/>
<accession>A0A212FFL2</accession>
<proteinExistence type="predicted"/>
<dbReference type="InParanoid" id="A0A212FFL2"/>
<comment type="caution">
    <text evidence="1">The sequence shown here is derived from an EMBL/GenBank/DDBJ whole genome shotgun (WGS) entry which is preliminary data.</text>
</comment>
<sequence length="203" mass="23152">MWQVISPISSCSSEPIELRRLKDQIANNSCKCKICLANERSMQAMTSHENKETQINDIKSSLSNIPMNNRNCGNKENSFCPGCSMVFHLMQKEKPKILKDEELETNQKMFTSDKSTEKSVISLEKTTSMTCKFSPTPSYVTFCDTITDYSTDISVYPVPSLRRHNQVTFAQDPIEYKEKHHGTCLCMENFINSIRPPLLGCME</sequence>
<name>A0A212FFL2_DANPL</name>
<dbReference type="KEGG" id="dpl:KGM_203748"/>
<evidence type="ECO:0000313" key="2">
    <source>
        <dbReference type="Proteomes" id="UP000007151"/>
    </source>
</evidence>
<protein>
    <submittedName>
        <fullName evidence="1">Uncharacterized protein</fullName>
    </submittedName>
</protein>
<gene>
    <name evidence="1" type="ORF">KGM_203748</name>
</gene>
<reference evidence="1 2" key="1">
    <citation type="journal article" date="2011" name="Cell">
        <title>The monarch butterfly genome yields insights into long-distance migration.</title>
        <authorList>
            <person name="Zhan S."/>
            <person name="Merlin C."/>
            <person name="Boore J.L."/>
            <person name="Reppert S.M."/>
        </authorList>
    </citation>
    <scope>NUCLEOTIDE SEQUENCE [LARGE SCALE GENOMIC DNA]</scope>
    <source>
        <strain evidence="1">F-2</strain>
    </source>
</reference>
<organism evidence="1 2">
    <name type="scientific">Danaus plexippus plexippus</name>
    <dbReference type="NCBI Taxonomy" id="278856"/>
    <lineage>
        <taxon>Eukaryota</taxon>
        <taxon>Metazoa</taxon>
        <taxon>Ecdysozoa</taxon>
        <taxon>Arthropoda</taxon>
        <taxon>Hexapoda</taxon>
        <taxon>Insecta</taxon>
        <taxon>Pterygota</taxon>
        <taxon>Neoptera</taxon>
        <taxon>Endopterygota</taxon>
        <taxon>Lepidoptera</taxon>
        <taxon>Glossata</taxon>
        <taxon>Ditrysia</taxon>
        <taxon>Papilionoidea</taxon>
        <taxon>Nymphalidae</taxon>
        <taxon>Danainae</taxon>
        <taxon>Danaini</taxon>
        <taxon>Danaina</taxon>
        <taxon>Danaus</taxon>
        <taxon>Danaus</taxon>
    </lineage>
</organism>